<dbReference type="AlphaFoldDB" id="A0A518BG49"/>
<dbReference type="SUPFAM" id="SSF50156">
    <property type="entry name" value="PDZ domain-like"/>
    <property type="match status" value="2"/>
</dbReference>
<dbReference type="InterPro" id="IPR004387">
    <property type="entry name" value="Pept_M50_Zn"/>
</dbReference>
<evidence type="ECO:0000256" key="2">
    <source>
        <dbReference type="SAM" id="SignalP"/>
    </source>
</evidence>
<dbReference type="Proteomes" id="UP000316921">
    <property type="component" value="Chromosome"/>
</dbReference>
<dbReference type="RefSeq" id="WP_145063075.1">
    <property type="nucleotide sequence ID" value="NZ_CP036287.1"/>
</dbReference>
<accession>A0A518BG49</accession>
<keyword evidence="4" id="KW-0378">Hydrolase</keyword>
<dbReference type="EMBL" id="CP036287">
    <property type="protein sequence ID" value="QDU65962.1"/>
    <property type="molecule type" value="Genomic_DNA"/>
</dbReference>
<evidence type="ECO:0000259" key="3">
    <source>
        <dbReference type="PROSITE" id="PS50106"/>
    </source>
</evidence>
<dbReference type="Pfam" id="PF13180">
    <property type="entry name" value="PDZ_2"/>
    <property type="match status" value="1"/>
</dbReference>
<dbReference type="GO" id="GO:0006508">
    <property type="term" value="P:proteolysis"/>
    <property type="evidence" value="ECO:0007669"/>
    <property type="project" value="UniProtKB-KW"/>
</dbReference>
<dbReference type="InterPro" id="IPR001478">
    <property type="entry name" value="PDZ"/>
</dbReference>
<comment type="cofactor">
    <cofactor evidence="1">
        <name>Zn(2+)</name>
        <dbReference type="ChEBI" id="CHEBI:29105"/>
    </cofactor>
</comment>
<organism evidence="4 5">
    <name type="scientific">Engelhardtia mirabilis</name>
    <dbReference type="NCBI Taxonomy" id="2528011"/>
    <lineage>
        <taxon>Bacteria</taxon>
        <taxon>Pseudomonadati</taxon>
        <taxon>Planctomycetota</taxon>
        <taxon>Planctomycetia</taxon>
        <taxon>Planctomycetia incertae sedis</taxon>
        <taxon>Engelhardtia</taxon>
    </lineage>
</organism>
<evidence type="ECO:0000313" key="5">
    <source>
        <dbReference type="Proteomes" id="UP000316921"/>
    </source>
</evidence>
<gene>
    <name evidence="4" type="primary">degP1_1</name>
    <name evidence="4" type="ORF">Pla133_10280</name>
</gene>
<keyword evidence="2" id="KW-0732">Signal</keyword>
<dbReference type="PANTHER" id="PTHR42837">
    <property type="entry name" value="REGULATOR OF SIGMA-E PROTEASE RSEP"/>
    <property type="match status" value="1"/>
</dbReference>
<keyword evidence="4" id="KW-0645">Protease</keyword>
<feature type="domain" description="PDZ" evidence="3">
    <location>
        <begin position="178"/>
        <end position="271"/>
    </location>
</feature>
<dbReference type="Gene3D" id="2.30.42.10">
    <property type="match status" value="2"/>
</dbReference>
<feature type="chain" id="PRO_5021735977" evidence="2">
    <location>
        <begin position="19"/>
        <end position="389"/>
    </location>
</feature>
<dbReference type="GO" id="GO:0016020">
    <property type="term" value="C:membrane"/>
    <property type="evidence" value="ECO:0007669"/>
    <property type="project" value="InterPro"/>
</dbReference>
<dbReference type="KEGG" id="pbap:Pla133_10280"/>
<dbReference type="GO" id="GO:0004222">
    <property type="term" value="F:metalloendopeptidase activity"/>
    <property type="evidence" value="ECO:0007669"/>
    <property type="project" value="InterPro"/>
</dbReference>
<reference evidence="4 5" key="1">
    <citation type="submission" date="2019-02" db="EMBL/GenBank/DDBJ databases">
        <title>Deep-cultivation of Planctomycetes and their phenomic and genomic characterization uncovers novel biology.</title>
        <authorList>
            <person name="Wiegand S."/>
            <person name="Jogler M."/>
            <person name="Boedeker C."/>
            <person name="Pinto D."/>
            <person name="Vollmers J."/>
            <person name="Rivas-Marin E."/>
            <person name="Kohn T."/>
            <person name="Peeters S.H."/>
            <person name="Heuer A."/>
            <person name="Rast P."/>
            <person name="Oberbeckmann S."/>
            <person name="Bunk B."/>
            <person name="Jeske O."/>
            <person name="Meyerdierks A."/>
            <person name="Storesund J.E."/>
            <person name="Kallscheuer N."/>
            <person name="Luecker S."/>
            <person name="Lage O.M."/>
            <person name="Pohl T."/>
            <person name="Merkel B.J."/>
            <person name="Hornburger P."/>
            <person name="Mueller R.-W."/>
            <person name="Bruemmer F."/>
            <person name="Labrenz M."/>
            <person name="Spormann A.M."/>
            <person name="Op den Camp H."/>
            <person name="Overmann J."/>
            <person name="Amann R."/>
            <person name="Jetten M.S.M."/>
            <person name="Mascher T."/>
            <person name="Medema M.H."/>
            <person name="Devos D.P."/>
            <person name="Kaster A.-K."/>
            <person name="Ovreas L."/>
            <person name="Rohde M."/>
            <person name="Galperin M.Y."/>
            <person name="Jogler C."/>
        </authorList>
    </citation>
    <scope>NUCLEOTIDE SEQUENCE [LARGE SCALE GENOMIC DNA]</scope>
    <source>
        <strain evidence="4 5">Pla133</strain>
    </source>
</reference>
<dbReference type="PANTHER" id="PTHR42837:SF2">
    <property type="entry name" value="MEMBRANE METALLOPROTEASE ARASP2, CHLOROPLASTIC-RELATED"/>
    <property type="match status" value="1"/>
</dbReference>
<evidence type="ECO:0000256" key="1">
    <source>
        <dbReference type="ARBA" id="ARBA00001947"/>
    </source>
</evidence>
<sequence length="389" mass="42345" precursor="true">MFRILAICLLALSQIACVSSRSMRFSTDDTLLGVEKRDDGSTVTWRLSVGRSGGPKVEKTVTETRELALLGVRSRSIGATRADRYGIDPWSGVWLDRVDTDLPAHDAGLRSGDVLMKIGDVAISSPDQMTEVVEQALVPGTSTTVTYMRFVGEEQTKEVRTAELTPQAKEVTESSTDSIALETSVAVQNLTGLRVAHLPADIASHALKLDSGTMLIAGVLPGSPAYMKGLRAGDRIIEVDGQPADSLGTLVAAVLARADEKGLSIATDERKGLPGPRAGDGPVGLRVEGPLGVLSTEIDISGRLSEEGEIDIPILFECDSDISSTRWSFLDFIFQFGANYRGYYLESQSRKPAKYTFFSMLPFGFFEVERQPGHSRYCIFWFIEWETGH</sequence>
<name>A0A518BG49_9BACT</name>
<dbReference type="InterPro" id="IPR036034">
    <property type="entry name" value="PDZ_sf"/>
</dbReference>
<dbReference type="InterPro" id="IPR041489">
    <property type="entry name" value="PDZ_6"/>
</dbReference>
<keyword evidence="5" id="KW-1185">Reference proteome</keyword>
<feature type="signal peptide" evidence="2">
    <location>
        <begin position="1"/>
        <end position="18"/>
    </location>
</feature>
<dbReference type="SMART" id="SM00228">
    <property type="entry name" value="PDZ"/>
    <property type="match status" value="2"/>
</dbReference>
<proteinExistence type="predicted"/>
<dbReference type="EC" id="3.4.21.107" evidence="4"/>
<dbReference type="Pfam" id="PF17820">
    <property type="entry name" value="PDZ_6"/>
    <property type="match status" value="1"/>
</dbReference>
<protein>
    <submittedName>
        <fullName evidence="4">Putative periplasmic serine endoprotease DegP-like</fullName>
        <ecNumber evidence="4">3.4.21.107</ecNumber>
    </submittedName>
</protein>
<evidence type="ECO:0000313" key="4">
    <source>
        <dbReference type="EMBL" id="QDU65962.1"/>
    </source>
</evidence>
<dbReference type="PROSITE" id="PS50106">
    <property type="entry name" value="PDZ"/>
    <property type="match status" value="1"/>
</dbReference>